<reference evidence="2" key="1">
    <citation type="journal article" date="2022" name="Cell">
        <title>Repeat-based holocentromeres influence genome architecture and karyotype evolution.</title>
        <authorList>
            <person name="Hofstatter P.G."/>
            <person name="Thangavel G."/>
            <person name="Lux T."/>
            <person name="Neumann P."/>
            <person name="Vondrak T."/>
            <person name="Novak P."/>
            <person name="Zhang M."/>
            <person name="Costa L."/>
            <person name="Castellani M."/>
            <person name="Scott A."/>
            <person name="Toegelov H."/>
            <person name="Fuchs J."/>
            <person name="Mata-Sucre Y."/>
            <person name="Dias Y."/>
            <person name="Vanzela A.L.L."/>
            <person name="Huettel B."/>
            <person name="Almeida C.C.S."/>
            <person name="Simkova H."/>
            <person name="Souza G."/>
            <person name="Pedrosa-Harand A."/>
            <person name="Macas J."/>
            <person name="Mayer K.F.X."/>
            <person name="Houben A."/>
            <person name="Marques A."/>
        </authorList>
    </citation>
    <scope>NUCLEOTIDE SEQUENCE</scope>
    <source>
        <strain evidence="2">RhyBre1mFocal</strain>
    </source>
</reference>
<organism evidence="2 3">
    <name type="scientific">Rhynchospora breviuscula</name>
    <dbReference type="NCBI Taxonomy" id="2022672"/>
    <lineage>
        <taxon>Eukaryota</taxon>
        <taxon>Viridiplantae</taxon>
        <taxon>Streptophyta</taxon>
        <taxon>Embryophyta</taxon>
        <taxon>Tracheophyta</taxon>
        <taxon>Spermatophyta</taxon>
        <taxon>Magnoliopsida</taxon>
        <taxon>Liliopsida</taxon>
        <taxon>Poales</taxon>
        <taxon>Cyperaceae</taxon>
        <taxon>Cyperoideae</taxon>
        <taxon>Rhynchosporeae</taxon>
        <taxon>Rhynchospora</taxon>
    </lineage>
</organism>
<proteinExistence type="predicted"/>
<evidence type="ECO:0000313" key="3">
    <source>
        <dbReference type="Proteomes" id="UP001151287"/>
    </source>
</evidence>
<feature type="compositionally biased region" description="Low complexity" evidence="1">
    <location>
        <begin position="56"/>
        <end position="67"/>
    </location>
</feature>
<dbReference type="Proteomes" id="UP001151287">
    <property type="component" value="Unassembled WGS sequence"/>
</dbReference>
<name>A0A9Q0HLR2_9POAL</name>
<dbReference type="PANTHER" id="PTHR34724:SF2">
    <property type="entry name" value="OS12G0596101 PROTEIN"/>
    <property type="match status" value="1"/>
</dbReference>
<dbReference type="EMBL" id="JAMQYH010000004">
    <property type="protein sequence ID" value="KAJ1690105.1"/>
    <property type="molecule type" value="Genomic_DNA"/>
</dbReference>
<keyword evidence="3" id="KW-1185">Reference proteome</keyword>
<protein>
    <submittedName>
        <fullName evidence="2">Uncharacterized protein</fullName>
    </submittedName>
</protein>
<evidence type="ECO:0000256" key="1">
    <source>
        <dbReference type="SAM" id="MobiDB-lite"/>
    </source>
</evidence>
<gene>
    <name evidence="2" type="ORF">LUZ63_014260</name>
</gene>
<feature type="region of interest" description="Disordered" evidence="1">
    <location>
        <begin position="50"/>
        <end position="77"/>
    </location>
</feature>
<sequence>MCFQAKCGKCSKTTWQGCGRHVASVYKQIPQGQHCMCKDWPGVVIEKKEMEGGDGSSQTGGDSTKTTVPEASICSVL</sequence>
<dbReference type="OrthoDB" id="88410at2759"/>
<accession>A0A9Q0HLR2</accession>
<dbReference type="AlphaFoldDB" id="A0A9Q0HLR2"/>
<evidence type="ECO:0000313" key="2">
    <source>
        <dbReference type="EMBL" id="KAJ1690105.1"/>
    </source>
</evidence>
<comment type="caution">
    <text evidence="2">The sequence shown here is derived from an EMBL/GenBank/DDBJ whole genome shotgun (WGS) entry which is preliminary data.</text>
</comment>
<dbReference type="PANTHER" id="PTHR34724">
    <property type="entry name" value="OS12G0596101 PROTEIN"/>
    <property type="match status" value="1"/>
</dbReference>